<feature type="transmembrane region" description="Helical" evidence="12">
    <location>
        <begin position="12"/>
        <end position="30"/>
    </location>
</feature>
<dbReference type="InterPro" id="IPR036138">
    <property type="entry name" value="PBP_dimer_sf"/>
</dbReference>
<dbReference type="AlphaFoldDB" id="A0A0M3DGC4"/>
<evidence type="ECO:0000256" key="7">
    <source>
        <dbReference type="ARBA" id="ARBA00022984"/>
    </source>
</evidence>
<dbReference type="InterPro" id="IPR001460">
    <property type="entry name" value="PCN-bd_Tpept"/>
</dbReference>
<dbReference type="GO" id="GO:0005886">
    <property type="term" value="C:plasma membrane"/>
    <property type="evidence" value="ECO:0007669"/>
    <property type="project" value="UniProtKB-SubCell"/>
</dbReference>
<proteinExistence type="inferred from homology"/>
<dbReference type="OrthoDB" id="9757901at2"/>
<dbReference type="PANTHER" id="PTHR30627">
    <property type="entry name" value="PEPTIDOGLYCAN D,D-TRANSPEPTIDASE"/>
    <property type="match status" value="1"/>
</dbReference>
<keyword evidence="7" id="KW-0573">Peptidoglycan synthesis</keyword>
<dbReference type="Pfam" id="PF03717">
    <property type="entry name" value="PBP_dimer"/>
    <property type="match status" value="1"/>
</dbReference>
<dbReference type="GO" id="GO:0071555">
    <property type="term" value="P:cell wall organization"/>
    <property type="evidence" value="ECO:0007669"/>
    <property type="project" value="UniProtKB-KW"/>
</dbReference>
<evidence type="ECO:0000256" key="10">
    <source>
        <dbReference type="ARBA" id="ARBA00023316"/>
    </source>
</evidence>
<keyword evidence="16" id="KW-1185">Reference proteome</keyword>
<dbReference type="SUPFAM" id="SSF56601">
    <property type="entry name" value="beta-lactamase/transpeptidase-like"/>
    <property type="match status" value="2"/>
</dbReference>
<evidence type="ECO:0000256" key="3">
    <source>
        <dbReference type="ARBA" id="ARBA00007171"/>
    </source>
</evidence>
<feature type="region of interest" description="Disordered" evidence="11">
    <location>
        <begin position="849"/>
        <end position="879"/>
    </location>
</feature>
<dbReference type="Gene3D" id="1.10.10.1230">
    <property type="entry name" value="Penicillin-binding protein, N-terminal non-catalytic domain, head sub-domain"/>
    <property type="match status" value="1"/>
</dbReference>
<feature type="region of interest" description="Disordered" evidence="11">
    <location>
        <begin position="972"/>
        <end position="998"/>
    </location>
</feature>
<dbReference type="Proteomes" id="UP000034407">
    <property type="component" value="Unassembled WGS sequence"/>
</dbReference>
<evidence type="ECO:0000256" key="1">
    <source>
        <dbReference type="ARBA" id="ARBA00004167"/>
    </source>
</evidence>
<evidence type="ECO:0000259" key="13">
    <source>
        <dbReference type="Pfam" id="PF00905"/>
    </source>
</evidence>
<evidence type="ECO:0000256" key="2">
    <source>
        <dbReference type="ARBA" id="ARBA00004236"/>
    </source>
</evidence>
<dbReference type="GO" id="GO:0008360">
    <property type="term" value="P:regulation of cell shape"/>
    <property type="evidence" value="ECO:0007669"/>
    <property type="project" value="UniProtKB-KW"/>
</dbReference>
<feature type="domain" description="Penicillin-binding protein dimerisation" evidence="14">
    <location>
        <begin position="53"/>
        <end position="369"/>
    </location>
</feature>
<comment type="similarity">
    <text evidence="3">Belongs to the transpeptidase family.</text>
</comment>
<dbReference type="GO" id="GO:0009252">
    <property type="term" value="P:peptidoglycan biosynthetic process"/>
    <property type="evidence" value="ECO:0007669"/>
    <property type="project" value="UniProtKB-KW"/>
</dbReference>
<name>A0A0M3DGC4_9FIRM</name>
<keyword evidence="10" id="KW-0961">Cell wall biogenesis/degradation</keyword>
<keyword evidence="8 12" id="KW-1133">Transmembrane helix</keyword>
<evidence type="ECO:0000313" key="15">
    <source>
        <dbReference type="EMBL" id="KKY00504.1"/>
    </source>
</evidence>
<keyword evidence="5 12" id="KW-0812">Transmembrane</keyword>
<dbReference type="GO" id="GO:0008658">
    <property type="term" value="F:penicillin binding"/>
    <property type="evidence" value="ECO:0007669"/>
    <property type="project" value="InterPro"/>
</dbReference>
<dbReference type="InterPro" id="IPR005311">
    <property type="entry name" value="PBP_dimer"/>
</dbReference>
<dbReference type="PANTHER" id="PTHR30627:SF2">
    <property type="entry name" value="PEPTIDOGLYCAN D,D-TRANSPEPTIDASE MRDA"/>
    <property type="match status" value="1"/>
</dbReference>
<evidence type="ECO:0000256" key="11">
    <source>
        <dbReference type="SAM" id="MobiDB-lite"/>
    </source>
</evidence>
<dbReference type="SUPFAM" id="SSF56519">
    <property type="entry name" value="Penicillin binding protein dimerisation domain"/>
    <property type="match status" value="1"/>
</dbReference>
<evidence type="ECO:0000313" key="16">
    <source>
        <dbReference type="Proteomes" id="UP000034407"/>
    </source>
</evidence>
<organism evidence="15 16">
    <name type="scientific">Paraclostridium benzoelyticum</name>
    <dbReference type="NCBI Taxonomy" id="1629550"/>
    <lineage>
        <taxon>Bacteria</taxon>
        <taxon>Bacillati</taxon>
        <taxon>Bacillota</taxon>
        <taxon>Clostridia</taxon>
        <taxon>Peptostreptococcales</taxon>
        <taxon>Peptostreptococcaceae</taxon>
        <taxon>Paraclostridium</taxon>
    </lineage>
</organism>
<accession>A0A0M3DGC4</accession>
<feature type="domain" description="Penicillin-binding protein transpeptidase" evidence="13">
    <location>
        <begin position="693"/>
        <end position="814"/>
    </location>
</feature>
<comment type="caution">
    <text evidence="15">The sequence shown here is derived from an EMBL/GenBank/DDBJ whole genome shotgun (WGS) entry which is preliminary data.</text>
</comment>
<dbReference type="GO" id="GO:0071972">
    <property type="term" value="F:peptidoglycan L,D-transpeptidase activity"/>
    <property type="evidence" value="ECO:0007669"/>
    <property type="project" value="TreeGrafter"/>
</dbReference>
<feature type="domain" description="Penicillin-binding protein transpeptidase" evidence="13">
    <location>
        <begin position="429"/>
        <end position="610"/>
    </location>
</feature>
<dbReference type="InterPro" id="IPR012338">
    <property type="entry name" value="Beta-lactam/transpept-like"/>
</dbReference>
<dbReference type="EMBL" id="LBBT01000271">
    <property type="protein sequence ID" value="KKY00504.1"/>
    <property type="molecule type" value="Genomic_DNA"/>
</dbReference>
<evidence type="ECO:0000256" key="12">
    <source>
        <dbReference type="SAM" id="Phobius"/>
    </source>
</evidence>
<dbReference type="Gene3D" id="3.40.710.10">
    <property type="entry name" value="DD-peptidase/beta-lactamase superfamily"/>
    <property type="match status" value="2"/>
</dbReference>
<dbReference type="Pfam" id="PF00905">
    <property type="entry name" value="Transpeptidase"/>
    <property type="match status" value="2"/>
</dbReference>
<reference evidence="15 16" key="1">
    <citation type="submission" date="2015-04" db="EMBL/GenBank/DDBJ databases">
        <title>Microcin producing Clostridium sp. JC272T.</title>
        <authorList>
            <person name="Jyothsna T."/>
            <person name="Sasikala C."/>
            <person name="Ramana C."/>
        </authorList>
    </citation>
    <scope>NUCLEOTIDE SEQUENCE [LARGE SCALE GENOMIC DNA]</scope>
    <source>
        <strain evidence="15 16">JC272</strain>
    </source>
</reference>
<evidence type="ECO:0000259" key="14">
    <source>
        <dbReference type="Pfam" id="PF03717"/>
    </source>
</evidence>
<evidence type="ECO:0000256" key="6">
    <source>
        <dbReference type="ARBA" id="ARBA00022960"/>
    </source>
</evidence>
<dbReference type="Gene3D" id="3.90.1310.10">
    <property type="entry name" value="Penicillin-binding protein 2a (Domain 2)"/>
    <property type="match status" value="2"/>
</dbReference>
<dbReference type="PATRIC" id="fig|1629550.3.peg.2226"/>
<keyword evidence="9 12" id="KW-0472">Membrane</keyword>
<gene>
    <name evidence="15" type="ORF">VN21_13845</name>
</gene>
<evidence type="ECO:0000256" key="9">
    <source>
        <dbReference type="ARBA" id="ARBA00023136"/>
    </source>
</evidence>
<keyword evidence="6" id="KW-0133">Cell shape</keyword>
<evidence type="ECO:0000256" key="4">
    <source>
        <dbReference type="ARBA" id="ARBA00022475"/>
    </source>
</evidence>
<comment type="subcellular location">
    <subcellularLocation>
        <location evidence="2">Cell membrane</location>
    </subcellularLocation>
    <subcellularLocation>
        <location evidence="1">Membrane</location>
        <topology evidence="1">Single-pass membrane protein</topology>
    </subcellularLocation>
</comment>
<dbReference type="RefSeq" id="WP_046823775.1">
    <property type="nucleotide sequence ID" value="NZ_LBBT01000271.1"/>
</dbReference>
<keyword evidence="4" id="KW-1003">Cell membrane</keyword>
<feature type="compositionally biased region" description="Basic and acidic residues" evidence="11">
    <location>
        <begin position="972"/>
        <end position="986"/>
    </location>
</feature>
<evidence type="ECO:0000256" key="8">
    <source>
        <dbReference type="ARBA" id="ARBA00022989"/>
    </source>
</evidence>
<protein>
    <submittedName>
        <fullName evidence="15">Penicillin-binding protein</fullName>
    </submittedName>
</protein>
<sequence>MDENKRFDRLDIIKYIIIVVLCIILAKIIYMTTFKHEHYNELASNKTYKEIPIKAPRGEIKDRYGRTLASNRNSFTIHVSNDGVNKKDKNGKTKANEISLELINLLEKNKEEFIDEFPIYVENGKYFYTFDKKIRDYKLENEVPLELNAKETFYYIVDKAIKENKIDSSVRNLEPAEIQKKLNSVGIYPPILVKDWKFTEQRNKEDWLKGYKIDNININSKNAFKEIRKYYEIPGSLSNTDARKIMIVRDALKSQGFVQYKPVTIAKDVNEKTISEIEERAIEFPGVSVAKEPVREYPEKNLASHTLGTMGKISEDELAKKQEDGDARYSKSDIVGKTGIERYYEDKLKGEDGYKKVEVDSVGRVSKELDVKEPKSGDTVYLSIDKDLQKVSDDSLEKIIKAARAGGTFNSVFGNYSTAGKTAPYLDSGAMLVIDVKTGDILASSSYPNYDPNLFATGISSEEYKKLQPKNPNDVLSANPLNNLVTNGAFQPGSTFKMVTGMAALEGGLSPNYAINDPGVIYLGNRPFADYVWHHGRGNHGYTNLYKAIQESCNIYFYTVGTGYNWQSKEKLGIDTGPEKILEYAKLFGLNDNTGLQSEVGESKGQVPNKEDKLKNTENSLRIELDKKMRDAFTDITKAKNPDEYNKRIDEIASWTKDNPSRNETMERLEKLHVKEDKATEIADFAKYNYFNFGNWSDADTFNLAIGQGENAYTPAQIARYVAAIANGGNLVEASVVDKTISSDFKDVKIDTNKVEKIPFKDPNNLKDLTQGMKQVAKIGGGKSVFANFPIETAVKTGTAERSGKIPTENEYDYLISHMGSYGVSKDDAVKEANKLLKEYNEKAKAEFEKEQKAEKQKEEKESKSLFGKKEEKTDTKTEAEFVPDNSEATKARYLRKAIKELNPKLTDEQIDAYKQDYPSFAWSVGFAPANDPEIAVVTVLPKGNSSSLALPPMREVMGQYFGLIDEKKNKEEKANKEAEAAKEQDGNAMNFASQLKK</sequence>
<evidence type="ECO:0000256" key="5">
    <source>
        <dbReference type="ARBA" id="ARBA00022692"/>
    </source>
</evidence>
<dbReference type="InterPro" id="IPR050515">
    <property type="entry name" value="Beta-lactam/transpept"/>
</dbReference>